<reference evidence="1 2" key="1">
    <citation type="submission" date="2024-09" db="EMBL/GenBank/DDBJ databases">
        <authorList>
            <person name="Sun Q."/>
            <person name="Mori K."/>
        </authorList>
    </citation>
    <scope>NUCLEOTIDE SEQUENCE [LARGE SCALE GENOMIC DNA]</scope>
    <source>
        <strain evidence="1 2">JCM 15389</strain>
    </source>
</reference>
<organism evidence="1 2">
    <name type="scientific">Aciditerrimonas ferrireducens</name>
    <dbReference type="NCBI Taxonomy" id="667306"/>
    <lineage>
        <taxon>Bacteria</taxon>
        <taxon>Bacillati</taxon>
        <taxon>Actinomycetota</taxon>
        <taxon>Acidimicrobiia</taxon>
        <taxon>Acidimicrobiales</taxon>
        <taxon>Acidimicrobiaceae</taxon>
        <taxon>Aciditerrimonas</taxon>
    </lineage>
</organism>
<sequence>MAATAAEAEVDARLAALGAGEVELVGRLADSSNQAFVVLCQQGPLVVPAVYKPAEGERPLWDFPPGIHRREVAAYLLSELLGLGLVPETVERVDAPFGPGSLQRFVPADFAEHYFTLVEQPAQQERLRALAAFDVVANNADRKAGHVLAEPSGTLWAIDNGLCFHAEPKLRTVIWEFAGQELPEDLREPLARLLAALTGRHRADCPAQRHLELLGDLLEPEERAALVRRIRQLLARGRLPSPDPRRRPYPWPLV</sequence>
<keyword evidence="2" id="KW-1185">Reference proteome</keyword>
<evidence type="ECO:0000313" key="1">
    <source>
        <dbReference type="EMBL" id="MFC0081108.1"/>
    </source>
</evidence>
<name>A0ABV6C0A2_9ACTN</name>
<dbReference type="NCBIfam" id="TIGR03843">
    <property type="entry name" value="SCO1664 family protein"/>
    <property type="match status" value="1"/>
</dbReference>
<dbReference type="InterPro" id="IPR022292">
    <property type="entry name" value="CHP03843"/>
</dbReference>
<protein>
    <submittedName>
        <fullName evidence="1">SCO1664 family protein</fullName>
    </submittedName>
</protein>
<gene>
    <name evidence="1" type="ORF">ACFFRE_02900</name>
</gene>
<proteinExistence type="predicted"/>
<dbReference type="EMBL" id="JBHLYQ010000016">
    <property type="protein sequence ID" value="MFC0081108.1"/>
    <property type="molecule type" value="Genomic_DNA"/>
</dbReference>
<dbReference type="RefSeq" id="WP_377788032.1">
    <property type="nucleotide sequence ID" value="NZ_JBHLYQ010000016.1"/>
</dbReference>
<comment type="caution">
    <text evidence="1">The sequence shown here is derived from an EMBL/GenBank/DDBJ whole genome shotgun (WGS) entry which is preliminary data.</text>
</comment>
<dbReference type="Proteomes" id="UP001589788">
    <property type="component" value="Unassembled WGS sequence"/>
</dbReference>
<accession>A0ABV6C0A2</accession>
<evidence type="ECO:0000313" key="2">
    <source>
        <dbReference type="Proteomes" id="UP001589788"/>
    </source>
</evidence>